<feature type="compositionally biased region" description="Basic and acidic residues" evidence="1">
    <location>
        <begin position="82"/>
        <end position="92"/>
    </location>
</feature>
<keyword evidence="3" id="KW-1185">Reference proteome</keyword>
<proteinExistence type="predicted"/>
<evidence type="ECO:0000256" key="1">
    <source>
        <dbReference type="SAM" id="MobiDB-lite"/>
    </source>
</evidence>
<comment type="caution">
    <text evidence="2">The sequence shown here is derived from an EMBL/GenBank/DDBJ whole genome shotgun (WGS) entry which is preliminary data.</text>
</comment>
<dbReference type="Proteomes" id="UP001305779">
    <property type="component" value="Unassembled WGS sequence"/>
</dbReference>
<organism evidence="2 3">
    <name type="scientific">Zasmidium cellare</name>
    <name type="common">Wine cellar mold</name>
    <name type="synonym">Racodium cellare</name>
    <dbReference type="NCBI Taxonomy" id="395010"/>
    <lineage>
        <taxon>Eukaryota</taxon>
        <taxon>Fungi</taxon>
        <taxon>Dikarya</taxon>
        <taxon>Ascomycota</taxon>
        <taxon>Pezizomycotina</taxon>
        <taxon>Dothideomycetes</taxon>
        <taxon>Dothideomycetidae</taxon>
        <taxon>Mycosphaerellales</taxon>
        <taxon>Mycosphaerellaceae</taxon>
        <taxon>Zasmidium</taxon>
    </lineage>
</organism>
<feature type="compositionally biased region" description="Basic and acidic residues" evidence="1">
    <location>
        <begin position="497"/>
        <end position="508"/>
    </location>
</feature>
<feature type="compositionally biased region" description="Basic and acidic residues" evidence="1">
    <location>
        <begin position="452"/>
        <end position="469"/>
    </location>
</feature>
<dbReference type="EMBL" id="JAXOVC010000006">
    <property type="protein sequence ID" value="KAK4500550.1"/>
    <property type="molecule type" value="Genomic_DNA"/>
</dbReference>
<feature type="region of interest" description="Disordered" evidence="1">
    <location>
        <begin position="35"/>
        <end position="137"/>
    </location>
</feature>
<dbReference type="InterPro" id="IPR022190">
    <property type="entry name" value="DUF3716"/>
</dbReference>
<sequence length="689" mass="77855">MRELALISQRSNAESKRRYLESRSLDLDSYLHEVQRRKRAECPGPEPVLQSLEETMSSPASSPPTSFQPINPSFTPPLPRSAEPRARSHDAESVDSMEIIHPPTLSSERFPAEGTQPTRVDVATNLPSSGVDDAARPSIPDRDWKVISILEKRRRSGIVEHLVQWAASKHPSSVIQQSHEGQWTVDIAGVQYEVAGRTASSTDTNDEPLELITWKPSWHFDWELPKGSVAQFEVQLGEVKTDPQETLEPSWWKWGEYTDWYCPPEPEPHSSKTKCLSLEYLDPEVDSDYTISFLEQIRQYMLTEGDRSKPSQKAITTFLNMRIRQRLQFPADLCGEGRTLFLERDERVHALLVYIFRMANVVQCKCCIDQPGPFPKCVNWMGGTFAGACVNCVFKRQRSQCDYHLRSKSHSSSKPALLTTTDFSQKLPEIARQSQLANMLDSDSSSSPSEPRSIDFRSSVELHEHDDRFTPASSIDGGSGDLPDLGMPADAVPTDSISHDFRDKRKTPSMDADPVNESLPDDSATHSVKRQLVEDNVPPDNQAVKTDDDVDEHVPKRQRQSPVGFPPMFFEHKNCNGSRNAPCTDPVVGAVAPSDPAAIVFCNQEFRPGQATNDQVHFIISRSDCAAAEQLDETWQKVRSKHEERGIENRWSSKENYISHRRWRLLNELIREFCPWPGHGEHFDLTGDD</sequence>
<dbReference type="Pfam" id="PF12511">
    <property type="entry name" value="DUF3716"/>
    <property type="match status" value="1"/>
</dbReference>
<name>A0ABR0EHC7_ZASCE</name>
<evidence type="ECO:0000313" key="2">
    <source>
        <dbReference type="EMBL" id="KAK4500550.1"/>
    </source>
</evidence>
<protein>
    <submittedName>
        <fullName evidence="2">Uncharacterized protein</fullName>
    </submittedName>
</protein>
<feature type="compositionally biased region" description="Low complexity" evidence="1">
    <location>
        <begin position="441"/>
        <end position="451"/>
    </location>
</feature>
<reference evidence="2 3" key="1">
    <citation type="journal article" date="2023" name="G3 (Bethesda)">
        <title>A chromosome-level genome assembly of Zasmidium syzygii isolated from banana leaves.</title>
        <authorList>
            <person name="van Westerhoven A.C."/>
            <person name="Mehrabi R."/>
            <person name="Talebi R."/>
            <person name="Steentjes M.B.F."/>
            <person name="Corcolon B."/>
            <person name="Chong P.A."/>
            <person name="Kema G.H.J."/>
            <person name="Seidl M.F."/>
        </authorList>
    </citation>
    <scope>NUCLEOTIDE SEQUENCE [LARGE SCALE GENOMIC DNA]</scope>
    <source>
        <strain evidence="2 3">P124</strain>
    </source>
</reference>
<evidence type="ECO:0000313" key="3">
    <source>
        <dbReference type="Proteomes" id="UP001305779"/>
    </source>
</evidence>
<feature type="region of interest" description="Disordered" evidence="1">
    <location>
        <begin position="435"/>
        <end position="567"/>
    </location>
</feature>
<gene>
    <name evidence="2" type="ORF">PRZ48_008739</name>
</gene>
<accession>A0ABR0EHC7</accession>